<keyword evidence="6 8" id="KW-0472">Membrane</keyword>
<protein>
    <recommendedName>
        <fullName evidence="10">GOLD domain-containing protein</fullName>
    </recommendedName>
</protein>
<keyword evidence="4 9" id="KW-0732">Signal</keyword>
<dbReference type="GO" id="GO:0016020">
    <property type="term" value="C:membrane"/>
    <property type="evidence" value="ECO:0007669"/>
    <property type="project" value="UniProtKB-SubCell"/>
</dbReference>
<reference evidence="12" key="1">
    <citation type="journal article" date="2020" name="Nat. Commun.">
        <title>Genome assembly of wild tea tree DASZ reveals pedigree and selection history of tea varieties.</title>
        <authorList>
            <person name="Zhang W."/>
            <person name="Zhang Y."/>
            <person name="Qiu H."/>
            <person name="Guo Y."/>
            <person name="Wan H."/>
            <person name="Zhang X."/>
            <person name="Scossa F."/>
            <person name="Alseekh S."/>
            <person name="Zhang Q."/>
            <person name="Wang P."/>
            <person name="Xu L."/>
            <person name="Schmidt M.H."/>
            <person name="Jia X."/>
            <person name="Li D."/>
            <person name="Zhu A."/>
            <person name="Guo F."/>
            <person name="Chen W."/>
            <person name="Ni D."/>
            <person name="Usadel B."/>
            <person name="Fernie A.R."/>
            <person name="Wen W."/>
        </authorList>
    </citation>
    <scope>NUCLEOTIDE SEQUENCE [LARGE SCALE GENOMIC DNA]</scope>
    <source>
        <strain evidence="12">cv. G240</strain>
    </source>
</reference>
<keyword evidence="12" id="KW-1185">Reference proteome</keyword>
<evidence type="ECO:0000256" key="2">
    <source>
        <dbReference type="ARBA" id="ARBA00007104"/>
    </source>
</evidence>
<evidence type="ECO:0000313" key="12">
    <source>
        <dbReference type="Proteomes" id="UP000593564"/>
    </source>
</evidence>
<gene>
    <name evidence="11" type="ORF">HYC85_024366</name>
</gene>
<comment type="subcellular location">
    <subcellularLocation>
        <location evidence="1 7">Membrane</location>
        <topology evidence="1 7">Single-pass type I membrane protein</topology>
    </subcellularLocation>
</comment>
<name>A0A7J7G7W2_CAMSI</name>
<evidence type="ECO:0000259" key="10">
    <source>
        <dbReference type="PROSITE" id="PS50866"/>
    </source>
</evidence>
<feature type="transmembrane region" description="Helical" evidence="8">
    <location>
        <begin position="220"/>
        <end position="242"/>
    </location>
</feature>
<keyword evidence="3 7" id="KW-0812">Transmembrane</keyword>
<dbReference type="PANTHER" id="PTHR22811">
    <property type="entry name" value="TRANSMEMBRANE EMP24 DOMAIN-CONTAINING PROTEIN"/>
    <property type="match status" value="1"/>
</dbReference>
<evidence type="ECO:0000256" key="4">
    <source>
        <dbReference type="ARBA" id="ARBA00022729"/>
    </source>
</evidence>
<reference evidence="11 12" key="2">
    <citation type="submission" date="2020-07" db="EMBL/GenBank/DDBJ databases">
        <title>Genome assembly of wild tea tree DASZ reveals pedigree and selection history of tea varieties.</title>
        <authorList>
            <person name="Zhang W."/>
        </authorList>
    </citation>
    <scope>NUCLEOTIDE SEQUENCE [LARGE SCALE GENOMIC DNA]</scope>
    <source>
        <strain evidence="12">cv. G240</strain>
        <tissue evidence="11">Leaf</tissue>
    </source>
</reference>
<evidence type="ECO:0000313" key="11">
    <source>
        <dbReference type="EMBL" id="KAF5936860.1"/>
    </source>
</evidence>
<dbReference type="InterPro" id="IPR015720">
    <property type="entry name" value="Emp24-like"/>
</dbReference>
<evidence type="ECO:0000256" key="1">
    <source>
        <dbReference type="ARBA" id="ARBA00004479"/>
    </source>
</evidence>
<evidence type="ECO:0000256" key="8">
    <source>
        <dbReference type="SAM" id="Phobius"/>
    </source>
</evidence>
<evidence type="ECO:0000256" key="9">
    <source>
        <dbReference type="SAM" id="SignalP"/>
    </source>
</evidence>
<dbReference type="Pfam" id="PF01105">
    <property type="entry name" value="EMP24_GP25L"/>
    <property type="match status" value="1"/>
</dbReference>
<accession>A0A7J7G7W2</accession>
<evidence type="ECO:0000256" key="6">
    <source>
        <dbReference type="ARBA" id="ARBA00023136"/>
    </source>
</evidence>
<dbReference type="AlphaFoldDB" id="A0A7J7G7W2"/>
<dbReference type="Proteomes" id="UP000593564">
    <property type="component" value="Unassembled WGS sequence"/>
</dbReference>
<comment type="caution">
    <text evidence="11">The sequence shown here is derived from an EMBL/GenBank/DDBJ whole genome shotgun (WGS) entry which is preliminary data.</text>
</comment>
<comment type="similarity">
    <text evidence="2 7">Belongs to the EMP24/GP25L family.</text>
</comment>
<dbReference type="SMART" id="SM01190">
    <property type="entry name" value="EMP24_GP25L"/>
    <property type="match status" value="1"/>
</dbReference>
<feature type="signal peptide" evidence="9">
    <location>
        <begin position="1"/>
        <end position="24"/>
    </location>
</feature>
<evidence type="ECO:0000256" key="5">
    <source>
        <dbReference type="ARBA" id="ARBA00022989"/>
    </source>
</evidence>
<dbReference type="InterPro" id="IPR009038">
    <property type="entry name" value="GOLD_dom"/>
</dbReference>
<sequence>MGKGANVRRGWVLLMLCLVPVSQGIWLNLPATGTKCVSDEIHNNVVVLADYVVIAEDHTQVSPTISVKVTSPYGNNLHHQENVTHGQFAFTTKEAGNYLACFWVDGHHQGGGDVNVNLEWRTGIAAKDWESVARKEKLEVGTSTSLLFLLLFTRKLFLHFLKNEIVARLSHYEPEGRPAGVELELRKLEGAVEAIHENLLYLKSREAEMRTVSETTNARVAWYSIMSLGICIVVSAMQLWYLKRFFQKKKLI</sequence>
<feature type="domain" description="GOLD" evidence="10">
    <location>
        <begin position="34"/>
        <end position="152"/>
    </location>
</feature>
<proteinExistence type="inferred from homology"/>
<feature type="chain" id="PRO_5029803232" description="GOLD domain-containing protein" evidence="9">
    <location>
        <begin position="25"/>
        <end position="252"/>
    </location>
</feature>
<dbReference type="PROSITE" id="PS50866">
    <property type="entry name" value="GOLD"/>
    <property type="match status" value="1"/>
</dbReference>
<evidence type="ECO:0000256" key="3">
    <source>
        <dbReference type="ARBA" id="ARBA00022692"/>
    </source>
</evidence>
<dbReference type="EMBL" id="JACBKZ010000012">
    <property type="protein sequence ID" value="KAF5936860.1"/>
    <property type="molecule type" value="Genomic_DNA"/>
</dbReference>
<keyword evidence="5 8" id="KW-1133">Transmembrane helix</keyword>
<organism evidence="11 12">
    <name type="scientific">Camellia sinensis</name>
    <name type="common">Tea plant</name>
    <name type="synonym">Thea sinensis</name>
    <dbReference type="NCBI Taxonomy" id="4442"/>
    <lineage>
        <taxon>Eukaryota</taxon>
        <taxon>Viridiplantae</taxon>
        <taxon>Streptophyta</taxon>
        <taxon>Embryophyta</taxon>
        <taxon>Tracheophyta</taxon>
        <taxon>Spermatophyta</taxon>
        <taxon>Magnoliopsida</taxon>
        <taxon>eudicotyledons</taxon>
        <taxon>Gunneridae</taxon>
        <taxon>Pentapetalae</taxon>
        <taxon>asterids</taxon>
        <taxon>Ericales</taxon>
        <taxon>Theaceae</taxon>
        <taxon>Camellia</taxon>
    </lineage>
</organism>
<evidence type="ECO:0000256" key="7">
    <source>
        <dbReference type="RuleBase" id="RU003827"/>
    </source>
</evidence>